<reference evidence="1 2" key="1">
    <citation type="submission" date="2020-02" db="EMBL/GenBank/DDBJ databases">
        <title>Whole-genome analyses of novel actinobacteria.</title>
        <authorList>
            <person name="Sahin N."/>
            <person name="Tokatli A."/>
        </authorList>
    </citation>
    <scope>NUCLEOTIDE SEQUENCE [LARGE SCALE GENOMIC DNA]</scope>
    <source>
        <strain evidence="1 2">YC504</strain>
    </source>
</reference>
<gene>
    <name evidence="1" type="ORF">G6045_16825</name>
</gene>
<name>A0A6G4XKE8_9ACTN</name>
<dbReference type="RefSeq" id="WP_165332777.1">
    <property type="nucleotide sequence ID" value="NZ_JAAKZW010000060.1"/>
</dbReference>
<keyword evidence="2" id="KW-1185">Reference proteome</keyword>
<evidence type="ECO:0000313" key="2">
    <source>
        <dbReference type="Proteomes" id="UP000481109"/>
    </source>
</evidence>
<dbReference type="Proteomes" id="UP000481109">
    <property type="component" value="Unassembled WGS sequence"/>
</dbReference>
<dbReference type="EMBL" id="JAAKZW010000060">
    <property type="protein sequence ID" value="NGO77310.1"/>
    <property type="molecule type" value="Genomic_DNA"/>
</dbReference>
<evidence type="ECO:0008006" key="3">
    <source>
        <dbReference type="Google" id="ProtNLM"/>
    </source>
</evidence>
<dbReference type="Pfam" id="PF13671">
    <property type="entry name" value="AAA_33"/>
    <property type="match status" value="1"/>
</dbReference>
<proteinExistence type="predicted"/>
<sequence length="175" mass="18771">MESAEVLLIGGRSGAGKSSVGYEVSALLRAASVGHALIEGDVLDHIHPAPPGDPDRSGITGRNLAALWANYAELGCRRLIYTNTAAVLDGEQRLFEGALGQDVRMHHVLLTASDETAAARLRERERGSELERQLRRSAQMARRLDEHAAPGTVRVATDGRSVTQVAREVIAATGW</sequence>
<evidence type="ECO:0000313" key="1">
    <source>
        <dbReference type="EMBL" id="NGO77310.1"/>
    </source>
</evidence>
<protein>
    <recommendedName>
        <fullName evidence="3">AAA family ATPase</fullName>
    </recommendedName>
</protein>
<accession>A0A6G4XKE8</accession>
<comment type="caution">
    <text evidence="1">The sequence shown here is derived from an EMBL/GenBank/DDBJ whole genome shotgun (WGS) entry which is preliminary data.</text>
</comment>
<organism evidence="1 2">
    <name type="scientific">Streptomyces mesophilus</name>
    <dbReference type="NCBI Taxonomy" id="1775132"/>
    <lineage>
        <taxon>Bacteria</taxon>
        <taxon>Bacillati</taxon>
        <taxon>Actinomycetota</taxon>
        <taxon>Actinomycetes</taxon>
        <taxon>Kitasatosporales</taxon>
        <taxon>Streptomycetaceae</taxon>
        <taxon>Streptomyces</taxon>
    </lineage>
</organism>
<dbReference type="AlphaFoldDB" id="A0A6G4XKE8"/>
<dbReference type="SUPFAM" id="SSF52540">
    <property type="entry name" value="P-loop containing nucleoside triphosphate hydrolases"/>
    <property type="match status" value="1"/>
</dbReference>
<dbReference type="Gene3D" id="3.40.50.300">
    <property type="entry name" value="P-loop containing nucleotide triphosphate hydrolases"/>
    <property type="match status" value="1"/>
</dbReference>
<dbReference type="InterPro" id="IPR027417">
    <property type="entry name" value="P-loop_NTPase"/>
</dbReference>